<dbReference type="InterPro" id="IPR028051">
    <property type="entry name" value="CheX-like_dom"/>
</dbReference>
<dbReference type="Gene3D" id="3.40.1550.10">
    <property type="entry name" value="CheC-like"/>
    <property type="match status" value="1"/>
</dbReference>
<dbReference type="Proteomes" id="UP001589813">
    <property type="component" value="Unassembled WGS sequence"/>
</dbReference>
<dbReference type="RefSeq" id="WP_377244161.1">
    <property type="nucleotide sequence ID" value="NZ_JBHLXP010000003.1"/>
</dbReference>
<feature type="domain" description="Chemotaxis phosphatase CheX-like" evidence="2">
    <location>
        <begin position="48"/>
        <end position="127"/>
    </location>
</feature>
<evidence type="ECO:0000259" key="2">
    <source>
        <dbReference type="Pfam" id="PF13690"/>
    </source>
</evidence>
<dbReference type="EMBL" id="JBHLXP010000003">
    <property type="protein sequence ID" value="MFC0049035.1"/>
    <property type="molecule type" value="Genomic_DNA"/>
</dbReference>
<keyword evidence="4" id="KW-1185">Reference proteome</keyword>
<dbReference type="SUPFAM" id="SSF103039">
    <property type="entry name" value="CheC-like"/>
    <property type="match status" value="1"/>
</dbReference>
<reference evidence="3 4" key="1">
    <citation type="submission" date="2024-09" db="EMBL/GenBank/DDBJ databases">
        <authorList>
            <person name="Sun Q."/>
            <person name="Mori K."/>
        </authorList>
    </citation>
    <scope>NUCLEOTIDE SEQUENCE [LARGE SCALE GENOMIC DNA]</scope>
    <source>
        <strain evidence="3 4">KCTC 23315</strain>
    </source>
</reference>
<protein>
    <submittedName>
        <fullName evidence="3">Chemotaxis protein CheX</fullName>
    </submittedName>
</protein>
<dbReference type="InterPro" id="IPR028976">
    <property type="entry name" value="CheC-like_sf"/>
</dbReference>
<evidence type="ECO:0000313" key="4">
    <source>
        <dbReference type="Proteomes" id="UP001589813"/>
    </source>
</evidence>
<comment type="caution">
    <text evidence="3">The sequence shown here is derived from an EMBL/GenBank/DDBJ whole genome shotgun (WGS) entry which is preliminary data.</text>
</comment>
<organism evidence="3 4">
    <name type="scientific">Rheinheimera tilapiae</name>
    <dbReference type="NCBI Taxonomy" id="875043"/>
    <lineage>
        <taxon>Bacteria</taxon>
        <taxon>Pseudomonadati</taxon>
        <taxon>Pseudomonadota</taxon>
        <taxon>Gammaproteobacteria</taxon>
        <taxon>Chromatiales</taxon>
        <taxon>Chromatiaceae</taxon>
        <taxon>Rheinheimera</taxon>
    </lineage>
</organism>
<proteinExistence type="predicted"/>
<gene>
    <name evidence="3" type="ORF">ACFFJP_12130</name>
</gene>
<sequence>MQTSAELSFDPNAIFLPLLRTALQSALVADPPFTPFGRVANIEPTRDVCAMISLTGPVSVMLLFVFDHKLAWHFMQREIAGLGMAETDDVMEAVLGEMANVVGGNATAALAIADKEIHLSLPLIMRAVKLKPGISDVLIQKASLQVEAGVFDFYCISPAVLGSLVAS</sequence>
<name>A0ABV6BDW0_9GAMM</name>
<evidence type="ECO:0000313" key="3">
    <source>
        <dbReference type="EMBL" id="MFC0049035.1"/>
    </source>
</evidence>
<keyword evidence="1" id="KW-0145">Chemotaxis</keyword>
<accession>A0ABV6BDW0</accession>
<dbReference type="Pfam" id="PF13690">
    <property type="entry name" value="CheX"/>
    <property type="match status" value="1"/>
</dbReference>
<evidence type="ECO:0000256" key="1">
    <source>
        <dbReference type="ARBA" id="ARBA00022500"/>
    </source>
</evidence>